<dbReference type="InterPro" id="IPR008910">
    <property type="entry name" value="MSC_TM_helix"/>
</dbReference>
<dbReference type="PANTHER" id="PTHR30221:SF1">
    <property type="entry name" value="SMALL-CONDUCTANCE MECHANOSENSITIVE CHANNEL"/>
    <property type="match status" value="1"/>
</dbReference>
<reference evidence="3" key="1">
    <citation type="submission" date="2016-10" db="EMBL/GenBank/DDBJ databases">
        <authorList>
            <person name="Varghese N."/>
            <person name="Submissions S."/>
        </authorList>
    </citation>
    <scope>NUCLEOTIDE SEQUENCE [LARGE SCALE GENOMIC DNA]</scope>
    <source>
        <strain evidence="3">DSM 16108</strain>
    </source>
</reference>
<evidence type="ECO:0000313" key="3">
    <source>
        <dbReference type="Proteomes" id="UP000199589"/>
    </source>
</evidence>
<protein>
    <submittedName>
        <fullName evidence="2">Conserved TM helix</fullName>
    </submittedName>
</protein>
<feature type="transmembrane region" description="Helical" evidence="1">
    <location>
        <begin position="265"/>
        <end position="284"/>
    </location>
</feature>
<evidence type="ECO:0000256" key="1">
    <source>
        <dbReference type="SAM" id="Phobius"/>
    </source>
</evidence>
<dbReference type="RefSeq" id="WP_091896773.1">
    <property type="nucleotide sequence ID" value="NZ_FOSJ01000013.1"/>
</dbReference>
<feature type="transmembrane region" description="Helical" evidence="1">
    <location>
        <begin position="18"/>
        <end position="39"/>
    </location>
</feature>
<sequence length="417" mass="44455">MDNVGNSVQNGFNSFVDYLPQLLLGIVLIIVAWIVATLVGKAVSKGLKAIGIGKYFQKWGATKTEEQSHALIDTLSKVAYYLVWVLFLPGIFSTFGLDSIGQPIMNMIDTVLVFIPNIIAAGIVLILGLFAAKLVKNLVYNVAVAANIDKHLAKLTGGDTNDAEVKKNKGTLASVLANIVYFLIVIPIILVALEVLNINSIAEPISSVLNTILSAIPNILVAVVLLIVGFAIAKFAGMILTDLLKSAGLNKYSSYLKKSSNMNLDLAKIAGQTVAVLIGLFFLVEALNALNLEMLNSILSVVIGYLPNVLFAAIIIGLGFVGGQMLSSAIKNTTGSMLAGMLIKYILIVFSIFMALDQLNFASAIVQAAFICIIGGLAVAFALSFGLGGREFAKKQLSRLDNKIDEEANKSNTKDIQ</sequence>
<proteinExistence type="predicted"/>
<organism evidence="2 3">
    <name type="scientific">Marinilactibacillus piezotolerans</name>
    <dbReference type="NCBI Taxonomy" id="258723"/>
    <lineage>
        <taxon>Bacteria</taxon>
        <taxon>Bacillati</taxon>
        <taxon>Bacillota</taxon>
        <taxon>Bacilli</taxon>
        <taxon>Lactobacillales</taxon>
        <taxon>Carnobacteriaceae</taxon>
        <taxon>Marinilactibacillus</taxon>
    </lineage>
</organism>
<dbReference type="EMBL" id="FOSJ01000013">
    <property type="protein sequence ID" value="SFK16216.1"/>
    <property type="molecule type" value="Genomic_DNA"/>
</dbReference>
<feature type="transmembrane region" description="Helical" evidence="1">
    <location>
        <begin position="304"/>
        <end position="326"/>
    </location>
</feature>
<accession>A0A1I3XB68</accession>
<keyword evidence="1" id="KW-1133">Transmembrane helix</keyword>
<name>A0A1I3XB68_9LACT</name>
<feature type="transmembrane region" description="Helical" evidence="1">
    <location>
        <begin position="175"/>
        <end position="199"/>
    </location>
</feature>
<keyword evidence="3" id="KW-1185">Reference proteome</keyword>
<dbReference type="PANTHER" id="PTHR30221">
    <property type="entry name" value="SMALL-CONDUCTANCE MECHANOSENSITIVE CHANNEL"/>
    <property type="match status" value="1"/>
</dbReference>
<dbReference type="Proteomes" id="UP000199589">
    <property type="component" value="Unassembled WGS sequence"/>
</dbReference>
<gene>
    <name evidence="2" type="ORF">SAMN04488569_101310</name>
</gene>
<feature type="transmembrane region" description="Helical" evidence="1">
    <location>
        <begin position="368"/>
        <end position="389"/>
    </location>
</feature>
<dbReference type="GO" id="GO:0008381">
    <property type="term" value="F:mechanosensitive monoatomic ion channel activity"/>
    <property type="evidence" value="ECO:0007669"/>
    <property type="project" value="InterPro"/>
</dbReference>
<feature type="transmembrane region" description="Helical" evidence="1">
    <location>
        <begin position="219"/>
        <end position="244"/>
    </location>
</feature>
<feature type="transmembrane region" description="Helical" evidence="1">
    <location>
        <begin position="112"/>
        <end position="132"/>
    </location>
</feature>
<feature type="transmembrane region" description="Helical" evidence="1">
    <location>
        <begin position="338"/>
        <end position="356"/>
    </location>
</feature>
<keyword evidence="1" id="KW-0812">Transmembrane</keyword>
<dbReference type="NCBIfam" id="NF033912">
    <property type="entry name" value="msc"/>
    <property type="match status" value="1"/>
</dbReference>
<feature type="transmembrane region" description="Helical" evidence="1">
    <location>
        <begin position="78"/>
        <end position="100"/>
    </location>
</feature>
<dbReference type="OrthoDB" id="1411407at2"/>
<dbReference type="Pfam" id="PF05552">
    <property type="entry name" value="MS_channel_1st_1"/>
    <property type="match status" value="4"/>
</dbReference>
<dbReference type="STRING" id="258723.GCA_900169305_00771"/>
<evidence type="ECO:0000313" key="2">
    <source>
        <dbReference type="EMBL" id="SFK16216.1"/>
    </source>
</evidence>
<dbReference type="InterPro" id="IPR045275">
    <property type="entry name" value="MscS_archaea/bacteria_type"/>
</dbReference>
<dbReference type="AlphaFoldDB" id="A0A1I3XB68"/>
<dbReference type="Gene3D" id="1.10.287.1260">
    <property type="match status" value="2"/>
</dbReference>
<keyword evidence="1" id="KW-0472">Membrane</keyword>